<organism evidence="1 3">
    <name type="scientific">Archangium gephyra</name>
    <dbReference type="NCBI Taxonomy" id="48"/>
    <lineage>
        <taxon>Bacteria</taxon>
        <taxon>Pseudomonadati</taxon>
        <taxon>Myxococcota</taxon>
        <taxon>Myxococcia</taxon>
        <taxon>Myxococcales</taxon>
        <taxon>Cystobacterineae</taxon>
        <taxon>Archangiaceae</taxon>
        <taxon>Archangium</taxon>
    </lineage>
</organism>
<dbReference type="EMBL" id="QUMU01000004">
    <property type="protein sequence ID" value="REG33214.1"/>
    <property type="molecule type" value="Genomic_DNA"/>
</dbReference>
<dbReference type="PROSITE" id="PS51257">
    <property type="entry name" value="PROKAR_LIPOPROTEIN"/>
    <property type="match status" value="1"/>
</dbReference>
<gene>
    <name evidence="1" type="ORF">AA314_01713</name>
    <name evidence="2" type="ORF">ATI61_104505</name>
</gene>
<protein>
    <recommendedName>
        <fullName evidence="5">Lipoprotein</fullName>
    </recommendedName>
</protein>
<dbReference type="AlphaFoldDB" id="A0AAC8TBU5"/>
<reference evidence="2 4" key="2">
    <citation type="submission" date="2018-08" db="EMBL/GenBank/DDBJ databases">
        <title>Genomic Encyclopedia of Archaeal and Bacterial Type Strains, Phase II (KMG-II): from individual species to whole genera.</title>
        <authorList>
            <person name="Goeker M."/>
        </authorList>
    </citation>
    <scope>NUCLEOTIDE SEQUENCE [LARGE SCALE GENOMIC DNA]</scope>
    <source>
        <strain evidence="2 4">DSM 2261</strain>
    </source>
</reference>
<keyword evidence="4" id="KW-1185">Reference proteome</keyword>
<sequence>MRAWQAGVTLAALWLTGCAWGPGPGGAASLAAAIGLLWLAACTTVTPAEPPLQEDGGSRDGGTHEPCCVEGRLTTCYCPPQMACNYGQLLVVCDDGTCANGLNAQCPTDGGGTDAGTWEPCCDDGRLTTCYCPPGAACNYGLGWVSCGEGTCAYVNHGQPDAGPPCQQP</sequence>
<dbReference type="RefSeq" id="WP_147332860.1">
    <property type="nucleotide sequence ID" value="NZ_CP011509.1"/>
</dbReference>
<reference evidence="1 3" key="1">
    <citation type="submission" date="2015-05" db="EMBL/GenBank/DDBJ databases">
        <title>Genome assembly of Archangium gephyra DSM 2261.</title>
        <authorList>
            <person name="Sharma G."/>
            <person name="Subramanian S."/>
        </authorList>
    </citation>
    <scope>NUCLEOTIDE SEQUENCE [LARGE SCALE GENOMIC DNA]</scope>
    <source>
        <strain evidence="1 3">DSM 2261</strain>
    </source>
</reference>
<evidence type="ECO:0008006" key="5">
    <source>
        <dbReference type="Google" id="ProtNLM"/>
    </source>
</evidence>
<evidence type="ECO:0000313" key="4">
    <source>
        <dbReference type="Proteomes" id="UP000256345"/>
    </source>
</evidence>
<dbReference type="KEGG" id="age:AA314_01713"/>
<dbReference type="Proteomes" id="UP000256345">
    <property type="component" value="Unassembled WGS sequence"/>
</dbReference>
<dbReference type="EMBL" id="CP011509">
    <property type="protein sequence ID" value="AKJ00087.1"/>
    <property type="molecule type" value="Genomic_DNA"/>
</dbReference>
<accession>A0AAC8TBU5</accession>
<evidence type="ECO:0000313" key="2">
    <source>
        <dbReference type="EMBL" id="REG33214.1"/>
    </source>
</evidence>
<evidence type="ECO:0000313" key="3">
    <source>
        <dbReference type="Proteomes" id="UP000035579"/>
    </source>
</evidence>
<dbReference type="Proteomes" id="UP000035579">
    <property type="component" value="Chromosome"/>
</dbReference>
<name>A0AAC8TBU5_9BACT</name>
<proteinExistence type="predicted"/>
<evidence type="ECO:0000313" key="1">
    <source>
        <dbReference type="EMBL" id="AKJ00087.1"/>
    </source>
</evidence>